<dbReference type="GO" id="GO:0005886">
    <property type="term" value="C:plasma membrane"/>
    <property type="evidence" value="ECO:0007669"/>
    <property type="project" value="TreeGrafter"/>
</dbReference>
<keyword evidence="1" id="KW-1133">Transmembrane helix</keyword>
<dbReference type="PANTHER" id="PTHR30336">
    <property type="entry name" value="INNER MEMBRANE PROTEIN, PROBABLE PERMEASE"/>
    <property type="match status" value="1"/>
</dbReference>
<dbReference type="InterPro" id="IPR051599">
    <property type="entry name" value="Cell_Envelope_Assoc"/>
</dbReference>
<dbReference type="KEGG" id="nhu:H0264_23375"/>
<feature type="transmembrane region" description="Helical" evidence="1">
    <location>
        <begin position="55"/>
        <end position="78"/>
    </location>
</feature>
<gene>
    <name evidence="3" type="ORF">H0264_23375</name>
</gene>
<keyword evidence="1" id="KW-0472">Membrane</keyword>
<keyword evidence="4" id="KW-1185">Reference proteome</keyword>
<evidence type="ECO:0000256" key="1">
    <source>
        <dbReference type="SAM" id="Phobius"/>
    </source>
</evidence>
<name>A0A7D6VBK3_9NOCA</name>
<dbReference type="Pfam" id="PF02698">
    <property type="entry name" value="DUF218"/>
    <property type="match status" value="1"/>
</dbReference>
<evidence type="ECO:0000259" key="2">
    <source>
        <dbReference type="Pfam" id="PF02698"/>
    </source>
</evidence>
<feature type="transmembrane region" description="Helical" evidence="1">
    <location>
        <begin position="90"/>
        <end position="113"/>
    </location>
</feature>
<sequence>MFAIVVGGVLLGWFTLRMYREPRRFGNGVVLLIALIFLTLGVLDIDRESPLSLVVYLLIVTSPLLLLALAGLLMVNGVQMWRREGRRPANLLSFGLGLALLSPYALFIAAFALENAWVTALFGSIILVECYLGFVLVAFLLYAYVYLHWPYRIGMAAIVVHGSGLVGTRVPPLLAARLDRALQVYTAETAGGRTPMLVTSGGKGSDEALSEADAMADYLIAKGIPPAAILREDRSRSTRENLLYTRELLAQHREEGPIVLVTSNFHTLRTGMLARRLGLNATVVGSPTAFYYMPSAILREYAAVLVEHKWTNTLICLTLAALPPLAALAAHRS</sequence>
<dbReference type="RefSeq" id="WP_181579523.1">
    <property type="nucleotide sequence ID" value="NZ_CP059399.1"/>
</dbReference>
<feature type="domain" description="DUF218" evidence="2">
    <location>
        <begin position="157"/>
        <end position="302"/>
    </location>
</feature>
<dbReference type="EMBL" id="CP059399">
    <property type="protein sequence ID" value="QLY28315.1"/>
    <property type="molecule type" value="Genomic_DNA"/>
</dbReference>
<feature type="transmembrane region" description="Helical" evidence="1">
    <location>
        <begin position="119"/>
        <end position="145"/>
    </location>
</feature>
<dbReference type="InterPro" id="IPR003848">
    <property type="entry name" value="DUF218"/>
</dbReference>
<feature type="transmembrane region" description="Helical" evidence="1">
    <location>
        <begin position="25"/>
        <end position="43"/>
    </location>
</feature>
<dbReference type="AlphaFoldDB" id="A0A7D6VBK3"/>
<proteinExistence type="predicted"/>
<evidence type="ECO:0000313" key="4">
    <source>
        <dbReference type="Proteomes" id="UP000515512"/>
    </source>
</evidence>
<dbReference type="CDD" id="cd06259">
    <property type="entry name" value="YdcF-like"/>
    <property type="match status" value="1"/>
</dbReference>
<keyword evidence="1" id="KW-0812">Transmembrane</keyword>
<protein>
    <submittedName>
        <fullName evidence="3">YdcF family protein</fullName>
    </submittedName>
</protein>
<dbReference type="InterPro" id="IPR014729">
    <property type="entry name" value="Rossmann-like_a/b/a_fold"/>
</dbReference>
<organism evidence="3 4">
    <name type="scientific">Nocardia huaxiensis</name>
    <dbReference type="NCBI Taxonomy" id="2755382"/>
    <lineage>
        <taxon>Bacteria</taxon>
        <taxon>Bacillati</taxon>
        <taxon>Actinomycetota</taxon>
        <taxon>Actinomycetes</taxon>
        <taxon>Mycobacteriales</taxon>
        <taxon>Nocardiaceae</taxon>
        <taxon>Nocardia</taxon>
    </lineage>
</organism>
<dbReference type="Gene3D" id="3.40.50.620">
    <property type="entry name" value="HUPs"/>
    <property type="match status" value="1"/>
</dbReference>
<dbReference type="GO" id="GO:0000270">
    <property type="term" value="P:peptidoglycan metabolic process"/>
    <property type="evidence" value="ECO:0007669"/>
    <property type="project" value="TreeGrafter"/>
</dbReference>
<dbReference type="GO" id="GO:0043164">
    <property type="term" value="P:Gram-negative-bacterium-type cell wall biogenesis"/>
    <property type="evidence" value="ECO:0007669"/>
    <property type="project" value="TreeGrafter"/>
</dbReference>
<reference evidence="3 4" key="1">
    <citation type="submission" date="2020-07" db="EMBL/GenBank/DDBJ databases">
        <authorList>
            <person name="Zhuang K."/>
            <person name="Ran Y."/>
        </authorList>
    </citation>
    <scope>NUCLEOTIDE SEQUENCE [LARGE SCALE GENOMIC DNA]</scope>
    <source>
        <strain evidence="3 4">WCH-YHL-001</strain>
    </source>
</reference>
<dbReference type="Proteomes" id="UP000515512">
    <property type="component" value="Chromosome"/>
</dbReference>
<dbReference type="PANTHER" id="PTHR30336:SF4">
    <property type="entry name" value="ENVELOPE BIOGENESIS FACTOR ELYC"/>
    <property type="match status" value="1"/>
</dbReference>
<evidence type="ECO:0000313" key="3">
    <source>
        <dbReference type="EMBL" id="QLY28315.1"/>
    </source>
</evidence>
<accession>A0A7D6VBK3</accession>